<dbReference type="Proteomes" id="UP001201812">
    <property type="component" value="Unassembled WGS sequence"/>
</dbReference>
<evidence type="ECO:0000256" key="2">
    <source>
        <dbReference type="ARBA" id="ARBA00022692"/>
    </source>
</evidence>
<dbReference type="Gene3D" id="1.20.1070.10">
    <property type="entry name" value="Rhodopsin 7-helix transmembrane proteins"/>
    <property type="match status" value="1"/>
</dbReference>
<keyword evidence="2 5" id="KW-0812">Transmembrane</keyword>
<keyword evidence="7" id="KW-1185">Reference proteome</keyword>
<evidence type="ECO:0000256" key="1">
    <source>
        <dbReference type="ARBA" id="ARBA00004141"/>
    </source>
</evidence>
<gene>
    <name evidence="6" type="ORF">DdX_02790</name>
</gene>
<dbReference type="PANTHER" id="PTHR47521:SF18">
    <property type="entry name" value="G PROTEIN-COUPLED RECEPTOR-RELATED"/>
    <property type="match status" value="1"/>
</dbReference>
<feature type="transmembrane region" description="Helical" evidence="5">
    <location>
        <begin position="6"/>
        <end position="31"/>
    </location>
</feature>
<dbReference type="InterPro" id="IPR019408">
    <property type="entry name" value="7TM_GPCR_serpentine_rcpt_Srab"/>
</dbReference>
<dbReference type="EMBL" id="JAKKPZ010000002">
    <property type="protein sequence ID" value="KAI1726095.1"/>
    <property type="molecule type" value="Genomic_DNA"/>
</dbReference>
<feature type="transmembrane region" description="Helical" evidence="5">
    <location>
        <begin position="256"/>
        <end position="275"/>
    </location>
</feature>
<accession>A0AAD4NDG9</accession>
<dbReference type="GO" id="GO:0016020">
    <property type="term" value="C:membrane"/>
    <property type="evidence" value="ECO:0007669"/>
    <property type="project" value="UniProtKB-SubCell"/>
</dbReference>
<dbReference type="AlphaFoldDB" id="A0AAD4NDG9"/>
<evidence type="ECO:0000256" key="4">
    <source>
        <dbReference type="ARBA" id="ARBA00023136"/>
    </source>
</evidence>
<evidence type="ECO:0000313" key="6">
    <source>
        <dbReference type="EMBL" id="KAI1726095.1"/>
    </source>
</evidence>
<reference evidence="6" key="1">
    <citation type="submission" date="2022-01" db="EMBL/GenBank/DDBJ databases">
        <title>Genome Sequence Resource for Two Populations of Ditylenchus destructor, the Migratory Endoparasitic Phytonematode.</title>
        <authorList>
            <person name="Zhang H."/>
            <person name="Lin R."/>
            <person name="Xie B."/>
        </authorList>
    </citation>
    <scope>NUCLEOTIDE SEQUENCE</scope>
    <source>
        <strain evidence="6">BazhouSP</strain>
    </source>
</reference>
<dbReference type="SUPFAM" id="SSF81321">
    <property type="entry name" value="Family A G protein-coupled receptor-like"/>
    <property type="match status" value="1"/>
</dbReference>
<keyword evidence="3 5" id="KW-1133">Transmembrane helix</keyword>
<keyword evidence="6" id="KW-0675">Receptor</keyword>
<proteinExistence type="predicted"/>
<feature type="transmembrane region" description="Helical" evidence="5">
    <location>
        <begin position="165"/>
        <end position="188"/>
    </location>
</feature>
<keyword evidence="4 5" id="KW-0472">Membrane</keyword>
<evidence type="ECO:0000313" key="7">
    <source>
        <dbReference type="Proteomes" id="UP001201812"/>
    </source>
</evidence>
<feature type="transmembrane region" description="Helical" evidence="5">
    <location>
        <begin position="83"/>
        <end position="106"/>
    </location>
</feature>
<comment type="subcellular location">
    <subcellularLocation>
        <location evidence="1">Membrane</location>
        <topology evidence="1">Multi-pass membrane protein</topology>
    </subcellularLocation>
</comment>
<protein>
    <submittedName>
        <fullName evidence="6">Serpentine type 7TM GPCR receptor class ab chemoreceptor domain-containing protein</fullName>
    </submittedName>
</protein>
<feature type="transmembrane region" description="Helical" evidence="5">
    <location>
        <begin position="222"/>
        <end position="244"/>
    </location>
</feature>
<dbReference type="InterPro" id="IPR052860">
    <property type="entry name" value="NRL-GPCR1"/>
</dbReference>
<comment type="caution">
    <text evidence="6">The sequence shown here is derived from an EMBL/GenBank/DDBJ whole genome shotgun (WGS) entry which is preliminary data.</text>
</comment>
<evidence type="ECO:0000256" key="5">
    <source>
        <dbReference type="SAM" id="Phobius"/>
    </source>
</evidence>
<name>A0AAD4NDG9_9BILA</name>
<feature type="transmembrane region" description="Helical" evidence="5">
    <location>
        <begin position="118"/>
        <end position="145"/>
    </location>
</feature>
<organism evidence="6 7">
    <name type="scientific">Ditylenchus destructor</name>
    <dbReference type="NCBI Taxonomy" id="166010"/>
    <lineage>
        <taxon>Eukaryota</taxon>
        <taxon>Metazoa</taxon>
        <taxon>Ecdysozoa</taxon>
        <taxon>Nematoda</taxon>
        <taxon>Chromadorea</taxon>
        <taxon>Rhabditida</taxon>
        <taxon>Tylenchina</taxon>
        <taxon>Tylenchomorpha</taxon>
        <taxon>Sphaerularioidea</taxon>
        <taxon>Anguinidae</taxon>
        <taxon>Anguininae</taxon>
        <taxon>Ditylenchus</taxon>
    </lineage>
</organism>
<dbReference type="Pfam" id="PF10292">
    <property type="entry name" value="7TM_GPCR_Srab"/>
    <property type="match status" value="1"/>
</dbReference>
<dbReference type="PANTHER" id="PTHR47521">
    <property type="entry name" value="SERPENTINE RECEPTOR, CLASS E (EPSILON)-RELATED"/>
    <property type="match status" value="1"/>
</dbReference>
<sequence length="348" mass="40335">MSLHYLLGQIFLHAELFLIPFGPFLNAYFIYSLVKHTVMHNNLRVLMIVFSIVLICMSFSRMPQLISSVNPQWCFLANLSIPYYIHSITIAYFQFTVIPLTIERIIATVRSKKYEKEIAPYFGVASCLVLIIVGAAISTYMSVQFKDEKEVAGVEVYPDPYFPEFMVAFASLLFLTTLSSFIALIIVFRYNRQRYLLTETTQVRPMQERYQYSENIRTSVQLMSILVILFVCNSIMALTTILYFNKATQLILPEHLYDFVVTLGNTLVPIAAIMFHSVLRRKSHKYLCNFRRHVTKHGENKVNISENAFAGVRFGNNGPKSLINGQDLIFSKDKERELYFEQLRKSWK</sequence>
<feature type="transmembrane region" description="Helical" evidence="5">
    <location>
        <begin position="43"/>
        <end position="63"/>
    </location>
</feature>
<evidence type="ECO:0000256" key="3">
    <source>
        <dbReference type="ARBA" id="ARBA00022989"/>
    </source>
</evidence>